<dbReference type="InterPro" id="IPR004821">
    <property type="entry name" value="Cyt_trans-like"/>
</dbReference>
<evidence type="ECO:0000313" key="7">
    <source>
        <dbReference type="Proteomes" id="UP000190367"/>
    </source>
</evidence>
<dbReference type="PANTHER" id="PTHR45780:SF1">
    <property type="entry name" value="ETHANOLAMINE-PHOSPHATE CYTIDYLYLTRANSFERASE"/>
    <property type="match status" value="1"/>
</dbReference>
<comment type="pathway">
    <text evidence="2">Phospholipid metabolism; phosphatidylethanolamine biosynthesis; phosphatidylethanolamine from ethanolamine: step 2/3.</text>
</comment>
<dbReference type="RefSeq" id="WP_078668625.1">
    <property type="nucleotide sequence ID" value="NZ_FUWZ01000002.1"/>
</dbReference>
<comment type="pathway">
    <text evidence="1">Lipid metabolism.</text>
</comment>
<dbReference type="EC" id="2.7.7.14" evidence="3"/>
<reference evidence="7" key="1">
    <citation type="submission" date="2017-02" db="EMBL/GenBank/DDBJ databases">
        <authorList>
            <person name="Varghese N."/>
            <person name="Submissions S."/>
        </authorList>
    </citation>
    <scope>NUCLEOTIDE SEQUENCE [LARGE SCALE GENOMIC DNA]</scope>
    <source>
        <strain evidence="7">DSM 22224</strain>
    </source>
</reference>
<dbReference type="InterPro" id="IPR014729">
    <property type="entry name" value="Rossmann-like_a/b/a_fold"/>
</dbReference>
<protein>
    <recommendedName>
        <fullName evidence="3">ethanolamine-phosphate cytidylyltransferase</fullName>
        <ecNumber evidence="3">2.7.7.14</ecNumber>
    </recommendedName>
    <alternativeName>
        <fullName evidence="4">CTP:phosphoethanolamine cytidylyltransferase</fullName>
    </alternativeName>
</protein>
<sequence>MTNVYVSGVFDLFHEGHVNFLREASSYGRLIVGIHDDQFATQYKRRPAVPEKSRYAVVKSCRYVSEVIEGVGLLSTQLLEAYQIGLVLHGNDFSPQTAEKYFQPAISRGIFQFINYTYHISSSQILASIENRLK</sequence>
<dbReference type="AlphaFoldDB" id="A0A1T4PV92"/>
<gene>
    <name evidence="6" type="ORF">SAMN04488128_10223</name>
</gene>
<accession>A0A1T4PV92</accession>
<dbReference type="GO" id="GO:0004306">
    <property type="term" value="F:ethanolamine-phosphate cytidylyltransferase activity"/>
    <property type="evidence" value="ECO:0007669"/>
    <property type="project" value="UniProtKB-EC"/>
</dbReference>
<evidence type="ECO:0000313" key="6">
    <source>
        <dbReference type="EMBL" id="SJZ95472.1"/>
    </source>
</evidence>
<dbReference type="PANTHER" id="PTHR45780">
    <property type="entry name" value="ETHANOLAMINE-PHOSPHATE CYTIDYLYLTRANSFERASE"/>
    <property type="match status" value="1"/>
</dbReference>
<evidence type="ECO:0000256" key="3">
    <source>
        <dbReference type="ARBA" id="ARBA00024221"/>
    </source>
</evidence>
<dbReference type="Proteomes" id="UP000190367">
    <property type="component" value="Unassembled WGS sequence"/>
</dbReference>
<evidence type="ECO:0000256" key="1">
    <source>
        <dbReference type="ARBA" id="ARBA00005189"/>
    </source>
</evidence>
<dbReference type="OrthoDB" id="9795543at2"/>
<dbReference type="Gene3D" id="3.40.50.620">
    <property type="entry name" value="HUPs"/>
    <property type="match status" value="1"/>
</dbReference>
<dbReference type="EMBL" id="FUWZ01000002">
    <property type="protein sequence ID" value="SJZ95472.1"/>
    <property type="molecule type" value="Genomic_DNA"/>
</dbReference>
<dbReference type="GO" id="GO:0006646">
    <property type="term" value="P:phosphatidylethanolamine biosynthetic process"/>
    <property type="evidence" value="ECO:0007669"/>
    <property type="project" value="UniProtKB-UniPathway"/>
</dbReference>
<dbReference type="STRING" id="634771.SAMN04488128_10223"/>
<keyword evidence="7" id="KW-1185">Reference proteome</keyword>
<keyword evidence="6" id="KW-0808">Transferase</keyword>
<dbReference type="Pfam" id="PF01467">
    <property type="entry name" value="CTP_transf_like"/>
    <property type="match status" value="1"/>
</dbReference>
<proteinExistence type="predicted"/>
<evidence type="ECO:0000256" key="4">
    <source>
        <dbReference type="ARBA" id="ARBA00031473"/>
    </source>
</evidence>
<evidence type="ECO:0000259" key="5">
    <source>
        <dbReference type="Pfam" id="PF01467"/>
    </source>
</evidence>
<name>A0A1T4PV92_9BACT</name>
<dbReference type="GO" id="GO:0005737">
    <property type="term" value="C:cytoplasm"/>
    <property type="evidence" value="ECO:0007669"/>
    <property type="project" value="TreeGrafter"/>
</dbReference>
<feature type="domain" description="Cytidyltransferase-like" evidence="5">
    <location>
        <begin position="6"/>
        <end position="103"/>
    </location>
</feature>
<evidence type="ECO:0000256" key="2">
    <source>
        <dbReference type="ARBA" id="ARBA00024191"/>
    </source>
</evidence>
<organism evidence="6 7">
    <name type="scientific">Chitinophaga eiseniae</name>
    <dbReference type="NCBI Taxonomy" id="634771"/>
    <lineage>
        <taxon>Bacteria</taxon>
        <taxon>Pseudomonadati</taxon>
        <taxon>Bacteroidota</taxon>
        <taxon>Chitinophagia</taxon>
        <taxon>Chitinophagales</taxon>
        <taxon>Chitinophagaceae</taxon>
        <taxon>Chitinophaga</taxon>
    </lineage>
</organism>
<dbReference type="InterPro" id="IPR044608">
    <property type="entry name" value="Ect1/PCYT2"/>
</dbReference>
<dbReference type="UniPathway" id="UPA00558">
    <property type="reaction ID" value="UER00742"/>
</dbReference>
<dbReference type="NCBIfam" id="TIGR00125">
    <property type="entry name" value="cyt_tran_rel"/>
    <property type="match status" value="1"/>
</dbReference>
<dbReference type="SUPFAM" id="SSF52374">
    <property type="entry name" value="Nucleotidylyl transferase"/>
    <property type="match status" value="1"/>
</dbReference>